<sequence length="81" mass="9020">SKAERRLHAGDRPLWYRGWALDGERSVCSEVDEVLKKTGTRRMVMGHATDVEGIVSRCDGKILIIDTGTSPPINSYFVSNN</sequence>
<gene>
    <name evidence="1" type="ORF">JAAARDRAFT_128108</name>
</gene>
<keyword evidence="2" id="KW-1185">Reference proteome</keyword>
<dbReference type="STRING" id="933084.A0A067PX30"/>
<evidence type="ECO:0000313" key="2">
    <source>
        <dbReference type="Proteomes" id="UP000027265"/>
    </source>
</evidence>
<dbReference type="HOGENOM" id="CLU_2800973_0_0_1"/>
<evidence type="ECO:0000313" key="1">
    <source>
        <dbReference type="EMBL" id="KDQ59378.1"/>
    </source>
</evidence>
<dbReference type="PANTHER" id="PTHR46546">
    <property type="entry name" value="SHEWANELLA-LIKE PROTEIN PHOSPHATASE 1"/>
    <property type="match status" value="1"/>
</dbReference>
<dbReference type="Gene3D" id="3.60.21.10">
    <property type="match status" value="1"/>
</dbReference>
<dbReference type="PANTHER" id="PTHR46546:SF4">
    <property type="entry name" value="SHEWANELLA-LIKE PROTEIN PHOSPHATASE 1"/>
    <property type="match status" value="1"/>
</dbReference>
<dbReference type="OrthoDB" id="5976022at2759"/>
<dbReference type="Proteomes" id="UP000027265">
    <property type="component" value="Unassembled WGS sequence"/>
</dbReference>
<dbReference type="InterPro" id="IPR029052">
    <property type="entry name" value="Metallo-depent_PP-like"/>
</dbReference>
<proteinExistence type="predicted"/>
<reference evidence="2" key="1">
    <citation type="journal article" date="2014" name="Proc. Natl. Acad. Sci. U.S.A.">
        <title>Extensive sampling of basidiomycete genomes demonstrates inadequacy of the white-rot/brown-rot paradigm for wood decay fungi.</title>
        <authorList>
            <person name="Riley R."/>
            <person name="Salamov A.A."/>
            <person name="Brown D.W."/>
            <person name="Nagy L.G."/>
            <person name="Floudas D."/>
            <person name="Held B.W."/>
            <person name="Levasseur A."/>
            <person name="Lombard V."/>
            <person name="Morin E."/>
            <person name="Otillar R."/>
            <person name="Lindquist E.A."/>
            <person name="Sun H."/>
            <person name="LaButti K.M."/>
            <person name="Schmutz J."/>
            <person name="Jabbour D."/>
            <person name="Luo H."/>
            <person name="Baker S.E."/>
            <person name="Pisabarro A.G."/>
            <person name="Walton J.D."/>
            <person name="Blanchette R.A."/>
            <person name="Henrissat B."/>
            <person name="Martin F."/>
            <person name="Cullen D."/>
            <person name="Hibbett D.S."/>
            <person name="Grigoriev I.V."/>
        </authorList>
    </citation>
    <scope>NUCLEOTIDE SEQUENCE [LARGE SCALE GENOMIC DNA]</scope>
    <source>
        <strain evidence="2">MUCL 33604</strain>
    </source>
</reference>
<dbReference type="EMBL" id="KL197716">
    <property type="protein sequence ID" value="KDQ59378.1"/>
    <property type="molecule type" value="Genomic_DNA"/>
</dbReference>
<protein>
    <submittedName>
        <fullName evidence="1">Uncharacterized protein</fullName>
    </submittedName>
</protein>
<organism evidence="1 2">
    <name type="scientific">Jaapia argillacea MUCL 33604</name>
    <dbReference type="NCBI Taxonomy" id="933084"/>
    <lineage>
        <taxon>Eukaryota</taxon>
        <taxon>Fungi</taxon>
        <taxon>Dikarya</taxon>
        <taxon>Basidiomycota</taxon>
        <taxon>Agaricomycotina</taxon>
        <taxon>Agaricomycetes</taxon>
        <taxon>Agaricomycetidae</taxon>
        <taxon>Jaapiales</taxon>
        <taxon>Jaapiaceae</taxon>
        <taxon>Jaapia</taxon>
    </lineage>
</organism>
<dbReference type="InParanoid" id="A0A067PX30"/>
<dbReference type="AlphaFoldDB" id="A0A067PX30"/>
<accession>A0A067PX30</accession>
<name>A0A067PX30_9AGAM</name>
<feature type="non-terminal residue" evidence="1">
    <location>
        <position position="1"/>
    </location>
</feature>
<dbReference type="SUPFAM" id="SSF56300">
    <property type="entry name" value="Metallo-dependent phosphatases"/>
    <property type="match status" value="1"/>
</dbReference>